<evidence type="ECO:0000256" key="7">
    <source>
        <dbReference type="ARBA" id="ARBA00023136"/>
    </source>
</evidence>
<evidence type="ECO:0000256" key="3">
    <source>
        <dbReference type="ARBA" id="ARBA00022475"/>
    </source>
</evidence>
<dbReference type="RefSeq" id="WP_150337234.1">
    <property type="nucleotide sequence ID" value="NZ_JAERIX010000030.1"/>
</dbReference>
<feature type="transmembrane region" description="Helical" evidence="8">
    <location>
        <begin position="430"/>
        <end position="448"/>
    </location>
</feature>
<evidence type="ECO:0000256" key="8">
    <source>
        <dbReference type="SAM" id="Phobius"/>
    </source>
</evidence>
<keyword evidence="2" id="KW-0813">Transport</keyword>
<dbReference type="GO" id="GO:0005886">
    <property type="term" value="C:plasma membrane"/>
    <property type="evidence" value="ECO:0007669"/>
    <property type="project" value="UniProtKB-SubCell"/>
</dbReference>
<dbReference type="InterPro" id="IPR018227">
    <property type="entry name" value="Amino_acid_transport_2"/>
</dbReference>
<feature type="transmembrane region" description="Helical" evidence="8">
    <location>
        <begin position="98"/>
        <end position="119"/>
    </location>
</feature>
<evidence type="ECO:0000256" key="2">
    <source>
        <dbReference type="ARBA" id="ARBA00022448"/>
    </source>
</evidence>
<accession>A0A5M9QNA3</accession>
<evidence type="ECO:0000256" key="1">
    <source>
        <dbReference type="ARBA" id="ARBA00004429"/>
    </source>
</evidence>
<evidence type="ECO:0000256" key="6">
    <source>
        <dbReference type="ARBA" id="ARBA00022989"/>
    </source>
</evidence>
<feature type="transmembrane region" description="Helical" evidence="8">
    <location>
        <begin position="275"/>
        <end position="295"/>
    </location>
</feature>
<feature type="transmembrane region" description="Helical" evidence="8">
    <location>
        <begin position="192"/>
        <end position="209"/>
    </location>
</feature>
<feature type="transmembrane region" description="Helical" evidence="8">
    <location>
        <begin position="364"/>
        <end position="386"/>
    </location>
</feature>
<evidence type="ECO:0000313" key="10">
    <source>
        <dbReference type="Proteomes" id="UP000323707"/>
    </source>
</evidence>
<dbReference type="GO" id="GO:0003333">
    <property type="term" value="P:amino acid transmembrane transport"/>
    <property type="evidence" value="ECO:0007669"/>
    <property type="project" value="InterPro"/>
</dbReference>
<dbReference type="Proteomes" id="UP000323707">
    <property type="component" value="Unassembled WGS sequence"/>
</dbReference>
<dbReference type="PANTHER" id="PTHR35334">
    <property type="entry name" value="SERINE TRANSPORTER"/>
    <property type="match status" value="1"/>
</dbReference>
<keyword evidence="5 8" id="KW-0812">Transmembrane</keyword>
<feature type="transmembrane region" description="Helical" evidence="8">
    <location>
        <begin position="398"/>
        <end position="418"/>
    </location>
</feature>
<dbReference type="EMBL" id="VXKE01000012">
    <property type="protein sequence ID" value="KAA8709878.1"/>
    <property type="molecule type" value="Genomic_DNA"/>
</dbReference>
<sequence>MQHNTPTNTPPKWSSFDTRWMLSLFGTAVGAGILYLPIKAGGGGFWPVVVMCFVIFPMVYLSHRALSRFVCQANGNDKDITHAAEEYFGRNVSVFISILYFFAIFPICLAYCVGITNTFESFIYNQLLPLLDSNGGLAAFISSIYTTELNERGTQVASLLPLWRAILVFLGVSAFMLIMLFSEEFITKVCEWLVYPLCAILFIFSLYLIPHWNLDSLSEVPNIKEFLTIVWLTLPVLVFSFNHSPAISTFSLSVKRTYKEHSVAKANQILLRTATMLLIFVMFFVFSCVLCLSPAELAEARAQNIPVLSYFANKLDNPFISYGGPLIAFLAISSSFFGHYFGAREGAYGIVRKCCKIAGNENPNLKVIAVVCTSVMYVVMLLVAYINPSVLGFIEDLGGPIIAAILFLMPIIAIYSVSKMKQFKNPALDAFVFITGLLTIFTVAYKLIG</sequence>
<feature type="transmembrane region" description="Helical" evidence="8">
    <location>
        <begin position="162"/>
        <end position="180"/>
    </location>
</feature>
<comment type="caution">
    <text evidence="9">The sequence shown here is derived from an EMBL/GenBank/DDBJ whole genome shotgun (WGS) entry which is preliminary data.</text>
</comment>
<dbReference type="PANTHER" id="PTHR35334:SF2">
    <property type="entry name" value="SERINE TRANSPORTER SDAC"/>
    <property type="match status" value="1"/>
</dbReference>
<reference evidence="9 10" key="1">
    <citation type="submission" date="2019-09" db="EMBL/GenBank/DDBJ databases">
        <title>Draft genome sequence of various Type strains from the CCUG.</title>
        <authorList>
            <person name="Pineiro-Iglesias B."/>
            <person name="Tunovic T."/>
            <person name="Unosson C."/>
            <person name="Inganas E."/>
            <person name="Ohlen M."/>
            <person name="Cardew S."/>
            <person name="Jensie-Markopoulos S."/>
            <person name="Salva-Serra F."/>
            <person name="Jaen-Luchoro D."/>
            <person name="Karlsson R."/>
            <person name="Svensson-Stadler L."/>
            <person name="Chun J."/>
            <person name="Moore E."/>
        </authorList>
    </citation>
    <scope>NUCLEOTIDE SEQUENCE [LARGE SCALE GENOMIC DNA]</scope>
    <source>
        <strain evidence="9 10">CCUG 32756T</strain>
    </source>
</reference>
<feature type="transmembrane region" description="Helical" evidence="8">
    <location>
        <begin position="229"/>
        <end position="254"/>
    </location>
</feature>
<evidence type="ECO:0000256" key="4">
    <source>
        <dbReference type="ARBA" id="ARBA00022519"/>
    </source>
</evidence>
<evidence type="ECO:0000256" key="5">
    <source>
        <dbReference type="ARBA" id="ARBA00022692"/>
    </source>
</evidence>
<feature type="transmembrane region" description="Helical" evidence="8">
    <location>
        <begin position="319"/>
        <end position="343"/>
    </location>
</feature>
<keyword evidence="7 8" id="KW-0472">Membrane</keyword>
<keyword evidence="4" id="KW-0997">Cell inner membrane</keyword>
<keyword evidence="3" id="KW-1003">Cell membrane</keyword>
<dbReference type="Pfam" id="PF03222">
    <property type="entry name" value="Trp_Tyr_perm"/>
    <property type="match status" value="1"/>
</dbReference>
<feature type="transmembrane region" description="Helical" evidence="8">
    <location>
        <begin position="20"/>
        <end position="38"/>
    </location>
</feature>
<protein>
    <submittedName>
        <fullName evidence="9">HAAAP family serine/threonine permease</fullName>
    </submittedName>
</protein>
<dbReference type="AlphaFoldDB" id="A0A5M9QNA3"/>
<feature type="transmembrane region" description="Helical" evidence="8">
    <location>
        <begin position="44"/>
        <end position="61"/>
    </location>
</feature>
<keyword evidence="6 8" id="KW-1133">Transmembrane helix</keyword>
<evidence type="ECO:0000313" key="9">
    <source>
        <dbReference type="EMBL" id="KAA8709878.1"/>
    </source>
</evidence>
<comment type="subcellular location">
    <subcellularLocation>
        <location evidence="1">Cell inner membrane</location>
        <topology evidence="1">Multi-pass membrane protein</topology>
    </subcellularLocation>
</comment>
<organism evidence="9 10">
    <name type="scientific">Helicobacter canis</name>
    <dbReference type="NCBI Taxonomy" id="29419"/>
    <lineage>
        <taxon>Bacteria</taxon>
        <taxon>Pseudomonadati</taxon>
        <taxon>Campylobacterota</taxon>
        <taxon>Epsilonproteobacteria</taxon>
        <taxon>Campylobacterales</taxon>
        <taxon>Helicobacteraceae</taxon>
        <taxon>Helicobacter</taxon>
    </lineage>
</organism>
<name>A0A5M9QNA3_9HELI</name>
<proteinExistence type="predicted"/>
<gene>
    <name evidence="9" type="ORF">F4V45_04405</name>
</gene>